<organism evidence="2 3">
    <name type="scientific">Evansella vedderi</name>
    <dbReference type="NCBI Taxonomy" id="38282"/>
    <lineage>
        <taxon>Bacteria</taxon>
        <taxon>Bacillati</taxon>
        <taxon>Bacillota</taxon>
        <taxon>Bacilli</taxon>
        <taxon>Bacillales</taxon>
        <taxon>Bacillaceae</taxon>
        <taxon>Evansella</taxon>
    </lineage>
</organism>
<protein>
    <recommendedName>
        <fullName evidence="1">Prenylated flavin chaperone LpdD-like domain-containing protein</fullName>
    </recommendedName>
</protein>
<proteinExistence type="predicted"/>
<keyword evidence="3" id="KW-1185">Reference proteome</keyword>
<evidence type="ECO:0000313" key="2">
    <source>
        <dbReference type="EMBL" id="MDQ0255435.1"/>
    </source>
</evidence>
<name>A0ABT9ZW25_9BACI</name>
<gene>
    <name evidence="2" type="ORF">J2S74_002817</name>
</gene>
<dbReference type="Proteomes" id="UP001230005">
    <property type="component" value="Unassembled WGS sequence"/>
</dbReference>
<sequence length="112" mass="12624">MIQCEINKIGDDDLIIVTGGTKPHLGAVVIGTWEGDHAKVVSHGLLHHKEEDLFVELAKVWCDTFQKTVVISGGIHIDNATKSDIEMLVNKTWEKFFHLMADHKIQEYPLPH</sequence>
<dbReference type="InterPro" id="IPR048844">
    <property type="entry name" value="LpdD_chaperone-like"/>
</dbReference>
<accession>A0ABT9ZW25</accession>
<dbReference type="Pfam" id="PF21758">
    <property type="entry name" value="PAC_bac"/>
    <property type="match status" value="1"/>
</dbReference>
<feature type="domain" description="Prenylated flavin chaperone LpdD-like" evidence="1">
    <location>
        <begin position="2"/>
        <end position="96"/>
    </location>
</feature>
<dbReference type="RefSeq" id="WP_307326360.1">
    <property type="nucleotide sequence ID" value="NZ_JAUSUG010000010.1"/>
</dbReference>
<dbReference type="EMBL" id="JAUSUG010000010">
    <property type="protein sequence ID" value="MDQ0255435.1"/>
    <property type="molecule type" value="Genomic_DNA"/>
</dbReference>
<evidence type="ECO:0000313" key="3">
    <source>
        <dbReference type="Proteomes" id="UP001230005"/>
    </source>
</evidence>
<reference evidence="2 3" key="1">
    <citation type="submission" date="2023-07" db="EMBL/GenBank/DDBJ databases">
        <title>Genomic Encyclopedia of Type Strains, Phase IV (KMG-IV): sequencing the most valuable type-strain genomes for metagenomic binning, comparative biology and taxonomic classification.</title>
        <authorList>
            <person name="Goeker M."/>
        </authorList>
    </citation>
    <scope>NUCLEOTIDE SEQUENCE [LARGE SCALE GENOMIC DNA]</scope>
    <source>
        <strain evidence="2 3">DSM 9768</strain>
    </source>
</reference>
<comment type="caution">
    <text evidence="2">The sequence shown here is derived from an EMBL/GenBank/DDBJ whole genome shotgun (WGS) entry which is preliminary data.</text>
</comment>
<evidence type="ECO:0000259" key="1">
    <source>
        <dbReference type="Pfam" id="PF21758"/>
    </source>
</evidence>